<dbReference type="AlphaFoldDB" id="A0A1F5AZ54"/>
<dbReference type="InterPro" id="IPR007060">
    <property type="entry name" value="FtsL/DivIC"/>
</dbReference>
<evidence type="ECO:0000313" key="2">
    <source>
        <dbReference type="Proteomes" id="UP000176639"/>
    </source>
</evidence>
<dbReference type="Pfam" id="PF04977">
    <property type="entry name" value="DivIC"/>
    <property type="match status" value="1"/>
</dbReference>
<name>A0A1F5AZ54_9BACT</name>
<dbReference type="Proteomes" id="UP000176639">
    <property type="component" value="Unassembled WGS sequence"/>
</dbReference>
<organism evidence="1 2">
    <name type="scientific">Candidatus Azambacteria bacterium RBG_16_47_10</name>
    <dbReference type="NCBI Taxonomy" id="1797292"/>
    <lineage>
        <taxon>Bacteria</taxon>
        <taxon>Candidatus Azamiibacteriota</taxon>
    </lineage>
</organism>
<sequence length="128" mass="14390">MLKGKAMLVALVALMGFLGYKVLVVSYEKYQITAEISNLDGELAALNAKNTDLHALIGRLQDKDFIEKEARKKLNLSKAGEKAVIIVNPQKTAEQNKKQTEVQKKESNPYKWFRTMFSEKANAEDTAQ</sequence>
<evidence type="ECO:0008006" key="3">
    <source>
        <dbReference type="Google" id="ProtNLM"/>
    </source>
</evidence>
<evidence type="ECO:0000313" key="1">
    <source>
        <dbReference type="EMBL" id="OGD23494.1"/>
    </source>
</evidence>
<accession>A0A1F5AZ54</accession>
<proteinExistence type="predicted"/>
<gene>
    <name evidence="1" type="ORF">A2Z10_03190</name>
</gene>
<dbReference type="EMBL" id="MEYI01000038">
    <property type="protein sequence ID" value="OGD23494.1"/>
    <property type="molecule type" value="Genomic_DNA"/>
</dbReference>
<protein>
    <recommendedName>
        <fullName evidence="3">Cell division protein FtsL</fullName>
    </recommendedName>
</protein>
<reference evidence="1 2" key="1">
    <citation type="journal article" date="2016" name="Nat. Commun.">
        <title>Thousands of microbial genomes shed light on interconnected biogeochemical processes in an aquifer system.</title>
        <authorList>
            <person name="Anantharaman K."/>
            <person name="Brown C.T."/>
            <person name="Hug L.A."/>
            <person name="Sharon I."/>
            <person name="Castelle C.J."/>
            <person name="Probst A.J."/>
            <person name="Thomas B.C."/>
            <person name="Singh A."/>
            <person name="Wilkins M.J."/>
            <person name="Karaoz U."/>
            <person name="Brodie E.L."/>
            <person name="Williams K.H."/>
            <person name="Hubbard S.S."/>
            <person name="Banfield J.F."/>
        </authorList>
    </citation>
    <scope>NUCLEOTIDE SEQUENCE [LARGE SCALE GENOMIC DNA]</scope>
</reference>
<comment type="caution">
    <text evidence="1">The sequence shown here is derived from an EMBL/GenBank/DDBJ whole genome shotgun (WGS) entry which is preliminary data.</text>
</comment>